<evidence type="ECO:0000313" key="1">
    <source>
        <dbReference type="EMBL" id="KAF9577394.1"/>
    </source>
</evidence>
<feature type="non-terminal residue" evidence="1">
    <location>
        <position position="1"/>
    </location>
</feature>
<organism evidence="1 2">
    <name type="scientific">Lunasporangiospora selenospora</name>
    <dbReference type="NCBI Taxonomy" id="979761"/>
    <lineage>
        <taxon>Eukaryota</taxon>
        <taxon>Fungi</taxon>
        <taxon>Fungi incertae sedis</taxon>
        <taxon>Mucoromycota</taxon>
        <taxon>Mortierellomycotina</taxon>
        <taxon>Mortierellomycetes</taxon>
        <taxon>Mortierellales</taxon>
        <taxon>Mortierellaceae</taxon>
        <taxon>Lunasporangiospora</taxon>
    </lineage>
</organism>
<protein>
    <submittedName>
        <fullName evidence="1">Uncharacterized protein</fullName>
    </submittedName>
</protein>
<keyword evidence="2" id="KW-1185">Reference proteome</keyword>
<dbReference type="AlphaFoldDB" id="A0A9P6FLE5"/>
<dbReference type="EMBL" id="JAABOA010004896">
    <property type="protein sequence ID" value="KAF9577394.1"/>
    <property type="molecule type" value="Genomic_DNA"/>
</dbReference>
<proteinExistence type="predicted"/>
<name>A0A9P6FLE5_9FUNG</name>
<dbReference type="Proteomes" id="UP000780801">
    <property type="component" value="Unassembled WGS sequence"/>
</dbReference>
<sequence>FIFIFITTLDTITVIAHLRSIAVSTLYTIPHLHKEIPTRDSYRTNLLKKTRGQFKKTLREIRLQGSLEIVDRMAECEFNLGLPPSLEEKSGYHYQQSAWIGYHIEFKS</sequence>
<gene>
    <name evidence="1" type="ORF">BGW38_007413</name>
</gene>
<comment type="caution">
    <text evidence="1">The sequence shown here is derived from an EMBL/GenBank/DDBJ whole genome shotgun (WGS) entry which is preliminary data.</text>
</comment>
<evidence type="ECO:0000313" key="2">
    <source>
        <dbReference type="Proteomes" id="UP000780801"/>
    </source>
</evidence>
<reference evidence="1" key="1">
    <citation type="journal article" date="2020" name="Fungal Divers.">
        <title>Resolving the Mortierellaceae phylogeny through synthesis of multi-gene phylogenetics and phylogenomics.</title>
        <authorList>
            <person name="Vandepol N."/>
            <person name="Liber J."/>
            <person name="Desiro A."/>
            <person name="Na H."/>
            <person name="Kennedy M."/>
            <person name="Barry K."/>
            <person name="Grigoriev I.V."/>
            <person name="Miller A.N."/>
            <person name="O'Donnell K."/>
            <person name="Stajich J.E."/>
            <person name="Bonito G."/>
        </authorList>
    </citation>
    <scope>NUCLEOTIDE SEQUENCE</scope>
    <source>
        <strain evidence="1">KOD1015</strain>
    </source>
</reference>
<accession>A0A9P6FLE5</accession>